<keyword evidence="4" id="KW-0963">Cytoplasm</keyword>
<comment type="caution">
    <text evidence="10">The sequence shown here is derived from an EMBL/GenBank/DDBJ whole genome shotgun (WGS) entry which is preliminary data.</text>
</comment>
<feature type="binding site" evidence="6">
    <location>
        <begin position="69"/>
        <end position="72"/>
    </location>
    <ligand>
        <name>NADP(+)</name>
        <dbReference type="ChEBI" id="CHEBI:58349"/>
    </ligand>
</feature>
<dbReference type="HAMAP" id="MF_01925">
    <property type="entry name" value="P5C_reductase"/>
    <property type="match status" value="1"/>
</dbReference>
<dbReference type="PANTHER" id="PTHR11645:SF0">
    <property type="entry name" value="PYRROLINE-5-CARBOXYLATE REDUCTASE 3"/>
    <property type="match status" value="1"/>
</dbReference>
<dbReference type="EMBL" id="RJVP01000002">
    <property type="protein sequence ID" value="ROH87270.1"/>
    <property type="molecule type" value="Genomic_DNA"/>
</dbReference>
<comment type="function">
    <text evidence="4">Catalyzes the reduction of 1-pyrroline-5-carboxylate (PCA) to L-proline.</text>
</comment>
<dbReference type="UniPathway" id="UPA00098">
    <property type="reaction ID" value="UER00361"/>
</dbReference>
<keyword evidence="11" id="KW-1185">Reference proteome</keyword>
<dbReference type="InterPro" id="IPR053790">
    <property type="entry name" value="P5CR-like_CS"/>
</dbReference>
<dbReference type="GO" id="GO:0055129">
    <property type="term" value="P:L-proline biosynthetic process"/>
    <property type="evidence" value="ECO:0007669"/>
    <property type="project" value="UniProtKB-UniRule"/>
</dbReference>
<keyword evidence="4 7" id="KW-0641">Proline biosynthesis</keyword>
<dbReference type="InterPro" id="IPR036291">
    <property type="entry name" value="NAD(P)-bd_dom_sf"/>
</dbReference>
<evidence type="ECO:0000256" key="3">
    <source>
        <dbReference type="ARBA" id="ARBA00023002"/>
    </source>
</evidence>
<dbReference type="GO" id="GO:0005737">
    <property type="term" value="C:cytoplasm"/>
    <property type="evidence" value="ECO:0007669"/>
    <property type="project" value="UniProtKB-SubCell"/>
</dbReference>
<dbReference type="NCBIfam" id="TIGR00112">
    <property type="entry name" value="proC"/>
    <property type="match status" value="1"/>
</dbReference>
<name>A0A3N0V3B2_9PROT</name>
<dbReference type="PROSITE" id="PS00521">
    <property type="entry name" value="P5CR"/>
    <property type="match status" value="1"/>
</dbReference>
<dbReference type="InterPro" id="IPR028939">
    <property type="entry name" value="P5C_Rdtase_cat_N"/>
</dbReference>
<comment type="catalytic activity">
    <reaction evidence="4">
        <text>L-proline + NAD(+) = (S)-1-pyrroline-5-carboxylate + NADH + 2 H(+)</text>
        <dbReference type="Rhea" id="RHEA:14105"/>
        <dbReference type="ChEBI" id="CHEBI:15378"/>
        <dbReference type="ChEBI" id="CHEBI:17388"/>
        <dbReference type="ChEBI" id="CHEBI:57540"/>
        <dbReference type="ChEBI" id="CHEBI:57945"/>
        <dbReference type="ChEBI" id="CHEBI:60039"/>
        <dbReference type="EC" id="1.5.1.2"/>
    </reaction>
</comment>
<dbReference type="Gene3D" id="1.10.3730.10">
    <property type="entry name" value="ProC C-terminal domain-like"/>
    <property type="match status" value="1"/>
</dbReference>
<evidence type="ECO:0000256" key="2">
    <source>
        <dbReference type="ARBA" id="ARBA00022857"/>
    </source>
</evidence>
<feature type="domain" description="Pyrroline-5-carboxylate reductase dimerisation" evidence="9">
    <location>
        <begin position="161"/>
        <end position="265"/>
    </location>
</feature>
<comment type="similarity">
    <text evidence="1 4 7">Belongs to the pyrroline-5-carboxylate reductase family.</text>
</comment>
<evidence type="ECO:0000256" key="1">
    <source>
        <dbReference type="ARBA" id="ARBA00005525"/>
    </source>
</evidence>
<comment type="pathway">
    <text evidence="4 7">Amino-acid biosynthesis; L-proline biosynthesis; L-proline from L-glutamate 5-semialdehyde: step 1/1.</text>
</comment>
<comment type="subcellular location">
    <subcellularLocation>
        <location evidence="4">Cytoplasm</location>
    </subcellularLocation>
</comment>
<dbReference type="Proteomes" id="UP000275137">
    <property type="component" value="Unassembled WGS sequence"/>
</dbReference>
<evidence type="ECO:0000259" key="8">
    <source>
        <dbReference type="Pfam" id="PF03807"/>
    </source>
</evidence>
<gene>
    <name evidence="4" type="primary">proC</name>
    <name evidence="10" type="ORF">ED236_06285</name>
</gene>
<keyword evidence="3 4" id="KW-0560">Oxidoreductase</keyword>
<feature type="domain" description="Pyrroline-5-carboxylate reductase catalytic N-terminal" evidence="8">
    <location>
        <begin position="6"/>
        <end position="97"/>
    </location>
</feature>
<dbReference type="PIRSF" id="PIRSF000193">
    <property type="entry name" value="Pyrrol-5-carb_rd"/>
    <property type="match status" value="1"/>
</dbReference>
<dbReference type="Gene3D" id="3.40.50.720">
    <property type="entry name" value="NAD(P)-binding Rossmann-like Domain"/>
    <property type="match status" value="1"/>
</dbReference>
<protein>
    <recommendedName>
        <fullName evidence="4 5">Pyrroline-5-carboxylate reductase</fullName>
        <shortName evidence="4">P5C reductase</shortName>
        <shortName evidence="4">P5CR</shortName>
        <ecNumber evidence="4 5">1.5.1.2</ecNumber>
    </recommendedName>
    <alternativeName>
        <fullName evidence="4">PCA reductase</fullName>
    </alternativeName>
</protein>
<dbReference type="Pfam" id="PF14748">
    <property type="entry name" value="P5CR_dimer"/>
    <property type="match status" value="1"/>
</dbReference>
<feature type="binding site" evidence="6">
    <location>
        <begin position="9"/>
        <end position="14"/>
    </location>
    <ligand>
        <name>NADP(+)</name>
        <dbReference type="ChEBI" id="CHEBI:58349"/>
    </ligand>
</feature>
<accession>A0A3N0V3B2</accession>
<dbReference type="InterPro" id="IPR008927">
    <property type="entry name" value="6-PGluconate_DH-like_C_sf"/>
</dbReference>
<dbReference type="Pfam" id="PF03807">
    <property type="entry name" value="F420_oxidored"/>
    <property type="match status" value="1"/>
</dbReference>
<dbReference type="RefSeq" id="WP_123237072.1">
    <property type="nucleotide sequence ID" value="NZ_RJVP01000002.1"/>
</dbReference>
<feature type="binding site" evidence="6">
    <location>
        <position position="37"/>
    </location>
    <ligand>
        <name>NADP(+)</name>
        <dbReference type="ChEBI" id="CHEBI:58349"/>
    </ligand>
</feature>
<dbReference type="EC" id="1.5.1.2" evidence="4 5"/>
<dbReference type="FunFam" id="1.10.3730.10:FF:000001">
    <property type="entry name" value="Pyrroline-5-carboxylate reductase"/>
    <property type="match status" value="1"/>
</dbReference>
<evidence type="ECO:0000256" key="7">
    <source>
        <dbReference type="RuleBase" id="RU003903"/>
    </source>
</evidence>
<evidence type="ECO:0000313" key="10">
    <source>
        <dbReference type="EMBL" id="ROH87270.1"/>
    </source>
</evidence>
<keyword evidence="4 7" id="KW-0028">Amino-acid biosynthesis</keyword>
<dbReference type="InterPro" id="IPR029036">
    <property type="entry name" value="P5CR_dimer"/>
</dbReference>
<sequence>MNTPSISFIGGGNMANAILGGLRAQGYPAANLHVVETDADKRKQLHETFGVSSAAELASASQSDVIVLAVKPQQLRDIAIFLSSLLHQQLVISIAAGIRCNDLSRWLGGYAAIVRVMPNTPAQVGAGISALYAMPAVSSTQRELATQLMNAVGSSLWLEQEAQMDAVTAISGSGPAYVFYLIEALEQAALALGLSAEQARQLSVHTFAGAGQLALHSPDSPGRLREQVTSKGGTTEQGLIKLQQHAVNTALLEAARAAAARSQELGDLLGRD</sequence>
<dbReference type="AlphaFoldDB" id="A0A3N0V3B2"/>
<organism evidence="10 11">
    <name type="scientific">Pseudomethylobacillus aquaticus</name>
    <dbReference type="NCBI Taxonomy" id="2676064"/>
    <lineage>
        <taxon>Bacteria</taxon>
        <taxon>Pseudomonadati</taxon>
        <taxon>Pseudomonadota</taxon>
        <taxon>Betaproteobacteria</taxon>
        <taxon>Nitrosomonadales</taxon>
        <taxon>Methylophilaceae</taxon>
        <taxon>Pseudomethylobacillus</taxon>
    </lineage>
</organism>
<dbReference type="SUPFAM" id="SSF48179">
    <property type="entry name" value="6-phosphogluconate dehydrogenase C-terminal domain-like"/>
    <property type="match status" value="1"/>
</dbReference>
<evidence type="ECO:0000256" key="6">
    <source>
        <dbReference type="PIRSR" id="PIRSR000193-1"/>
    </source>
</evidence>
<dbReference type="PANTHER" id="PTHR11645">
    <property type="entry name" value="PYRROLINE-5-CARBOXYLATE REDUCTASE"/>
    <property type="match status" value="1"/>
</dbReference>
<comment type="catalytic activity">
    <reaction evidence="4 7">
        <text>L-proline + NADP(+) = (S)-1-pyrroline-5-carboxylate + NADPH + 2 H(+)</text>
        <dbReference type="Rhea" id="RHEA:14109"/>
        <dbReference type="ChEBI" id="CHEBI:15378"/>
        <dbReference type="ChEBI" id="CHEBI:17388"/>
        <dbReference type="ChEBI" id="CHEBI:57783"/>
        <dbReference type="ChEBI" id="CHEBI:58349"/>
        <dbReference type="ChEBI" id="CHEBI:60039"/>
        <dbReference type="EC" id="1.5.1.2"/>
    </reaction>
</comment>
<evidence type="ECO:0000256" key="5">
    <source>
        <dbReference type="NCBIfam" id="TIGR00112"/>
    </source>
</evidence>
<keyword evidence="2 4" id="KW-0521">NADP</keyword>
<dbReference type="InterPro" id="IPR000304">
    <property type="entry name" value="Pyrroline-COOH_reductase"/>
</dbReference>
<reference evidence="10 11" key="1">
    <citation type="submission" date="2018-10" db="EMBL/GenBank/DDBJ databases">
        <authorList>
            <person name="Chen W.-M."/>
        </authorList>
    </citation>
    <scope>NUCLEOTIDE SEQUENCE [LARGE SCALE GENOMIC DNA]</scope>
    <source>
        <strain evidence="10 11">H-5</strain>
    </source>
</reference>
<proteinExistence type="inferred from homology"/>
<evidence type="ECO:0000313" key="11">
    <source>
        <dbReference type="Proteomes" id="UP000275137"/>
    </source>
</evidence>
<evidence type="ECO:0000256" key="4">
    <source>
        <dbReference type="HAMAP-Rule" id="MF_01925"/>
    </source>
</evidence>
<evidence type="ECO:0000259" key="9">
    <source>
        <dbReference type="Pfam" id="PF14748"/>
    </source>
</evidence>
<dbReference type="SUPFAM" id="SSF51735">
    <property type="entry name" value="NAD(P)-binding Rossmann-fold domains"/>
    <property type="match status" value="1"/>
</dbReference>
<dbReference type="GO" id="GO:0004735">
    <property type="term" value="F:pyrroline-5-carboxylate reductase activity"/>
    <property type="evidence" value="ECO:0007669"/>
    <property type="project" value="UniProtKB-UniRule"/>
</dbReference>